<proteinExistence type="predicted"/>
<feature type="domain" description="NAD-dependent epimerase/dehydratase" evidence="2">
    <location>
        <begin position="3"/>
        <end position="102"/>
    </location>
</feature>
<dbReference type="Proteomes" id="UP000252081">
    <property type="component" value="Unassembled WGS sequence"/>
</dbReference>
<dbReference type="RefSeq" id="WP_113952115.1">
    <property type="nucleotide sequence ID" value="NZ_QNQU01000047.1"/>
</dbReference>
<comment type="subcellular location">
    <subcellularLocation>
        <location evidence="1">Membrane</location>
    </subcellularLocation>
</comment>
<dbReference type="SUPFAM" id="SSF51735">
    <property type="entry name" value="NAD(P)-binding Rossmann-fold domains"/>
    <property type="match status" value="1"/>
</dbReference>
<keyword evidence="4" id="KW-1185">Reference proteome</keyword>
<sequence length="215" mass="24460">MKVMITGATGMVGEGVLFECLENVTVKEVLIVNRKHYDLQHPKLKELIVSDFTKIDNFEIQLSGYDACFYCAGISSVGMKEEKYNHITYETTMAFARQLAKWNPDMVFNFVSGGHTDSTEKGKIMWARIKGKTENALMKLPFKAQYNFRPGFMKPFKQQKNVKVIFKPVIWIFPILLPKLSLTLKQVGQAMINAVQKGYPKQVLEIADIKVLVAD</sequence>
<dbReference type="GO" id="GO:0016020">
    <property type="term" value="C:membrane"/>
    <property type="evidence" value="ECO:0007669"/>
    <property type="project" value="UniProtKB-SubCell"/>
</dbReference>
<gene>
    <name evidence="3" type="ORF">DRW42_27720</name>
</gene>
<dbReference type="Pfam" id="PF01370">
    <property type="entry name" value="Epimerase"/>
    <property type="match status" value="1"/>
</dbReference>
<comment type="caution">
    <text evidence="3">The sequence shown here is derived from an EMBL/GenBank/DDBJ whole genome shotgun (WGS) entry which is preliminary data.</text>
</comment>
<name>A0A366KKK5_9SPHI</name>
<evidence type="ECO:0000259" key="2">
    <source>
        <dbReference type="Pfam" id="PF01370"/>
    </source>
</evidence>
<reference evidence="3 4" key="1">
    <citation type="submission" date="2018-07" db="EMBL/GenBank/DDBJ databases">
        <title>A draft genome of a endophytic bacteria, a new species of Pedobacter.</title>
        <authorList>
            <person name="Zhang Z.D."/>
            <person name="Chen Z.J."/>
        </authorList>
    </citation>
    <scope>NUCLEOTIDE SEQUENCE [LARGE SCALE GENOMIC DNA]</scope>
    <source>
        <strain evidence="3 4">RS10</strain>
    </source>
</reference>
<dbReference type="PANTHER" id="PTHR14097:SF8">
    <property type="entry name" value="NAD(P)-BINDING DOMAIN-CONTAINING PROTEIN"/>
    <property type="match status" value="1"/>
</dbReference>
<evidence type="ECO:0000313" key="3">
    <source>
        <dbReference type="EMBL" id="RBQ02227.1"/>
    </source>
</evidence>
<organism evidence="3 4">
    <name type="scientific">Pedobacter miscanthi</name>
    <dbReference type="NCBI Taxonomy" id="2259170"/>
    <lineage>
        <taxon>Bacteria</taxon>
        <taxon>Pseudomonadati</taxon>
        <taxon>Bacteroidota</taxon>
        <taxon>Sphingobacteriia</taxon>
        <taxon>Sphingobacteriales</taxon>
        <taxon>Sphingobacteriaceae</taxon>
        <taxon>Pedobacter</taxon>
    </lineage>
</organism>
<dbReference type="PANTHER" id="PTHR14097">
    <property type="entry name" value="OXIDOREDUCTASE HTATIP2"/>
    <property type="match status" value="1"/>
</dbReference>
<evidence type="ECO:0000313" key="4">
    <source>
        <dbReference type="Proteomes" id="UP000252081"/>
    </source>
</evidence>
<dbReference type="AlphaFoldDB" id="A0A366KKK5"/>
<dbReference type="InterPro" id="IPR036291">
    <property type="entry name" value="NAD(P)-bd_dom_sf"/>
</dbReference>
<dbReference type="InterPro" id="IPR001509">
    <property type="entry name" value="Epimerase_deHydtase"/>
</dbReference>
<dbReference type="Gene3D" id="3.40.50.720">
    <property type="entry name" value="NAD(P)-binding Rossmann-like Domain"/>
    <property type="match status" value="1"/>
</dbReference>
<protein>
    <submittedName>
        <fullName evidence="3">Epimerase</fullName>
    </submittedName>
</protein>
<dbReference type="EMBL" id="QNQU01000047">
    <property type="protein sequence ID" value="RBQ02227.1"/>
    <property type="molecule type" value="Genomic_DNA"/>
</dbReference>
<accession>A0A366KKK5</accession>
<dbReference type="OrthoDB" id="9798632at2"/>
<evidence type="ECO:0000256" key="1">
    <source>
        <dbReference type="ARBA" id="ARBA00004370"/>
    </source>
</evidence>